<evidence type="ECO:0000256" key="5">
    <source>
        <dbReference type="ARBA" id="ARBA00013028"/>
    </source>
</evidence>
<proteinExistence type="inferred from homology"/>
<keyword evidence="8 13" id="KW-0791">Threonine biosynthesis</keyword>
<keyword evidence="7 13" id="KW-0028">Amino-acid biosynthesis</keyword>
<dbReference type="SUPFAM" id="SSF53686">
    <property type="entry name" value="Tryptophan synthase beta subunit-like PLP-dependent enzymes"/>
    <property type="match status" value="1"/>
</dbReference>
<dbReference type="InterPro" id="IPR000634">
    <property type="entry name" value="Ser/Thr_deHydtase_PyrdxlP-BS"/>
</dbReference>
<name>A0ABT0JWQ4_9ACTN</name>
<protein>
    <recommendedName>
        <fullName evidence="6 12">Threonine synthase</fullName>
        <ecNumber evidence="5 12">4.2.3.1</ecNumber>
    </recommendedName>
</protein>
<reference evidence="16 17" key="1">
    <citation type="submission" date="2022-04" db="EMBL/GenBank/DDBJ databases">
        <title>Genome diversity in the genus Frankia.</title>
        <authorList>
            <person name="Carlos-Shanley C."/>
            <person name="Hahn D."/>
        </authorList>
    </citation>
    <scope>NUCLEOTIDE SEQUENCE [LARGE SCALE GENOMIC DNA]</scope>
    <source>
        <strain evidence="16 17">Ag45/Mut15</strain>
    </source>
</reference>
<sequence length="392" mass="40074">MTTSSTVDVSSTTVQAPQVGTATGTRPAAGGQPSTGGQSGYRPWRGLIEEYRDRLPVDADTPVITLLEGGTPLVPAGYLSELTGCEVHLKVEGANPTGSFKDRGMTVAISRAVGAGSQAVICASTGNTSASAAAYAARAGITCAVLVPSGKIALGKMAQALVHGARLLQLEGSFDDCLRVARELADTSPVTLVNSVNPFRIEGQKTASFEIVAALGQAPDVHCLPVGNAGNITAYWRGYLEQDALTGSGRPRMCGFQAAGAAPIVRGAVVAAPQTIATAIRIGNPASWEQAVEARDTSGGLIDAVNDRQILAAYRMLAHREGVFVEPSSAASVAGLLMARADGRIEAGSRIVCTVTGNGLKDPDWAISGAARPETIRPTVAGAAEALGLTLS</sequence>
<evidence type="ECO:0000256" key="7">
    <source>
        <dbReference type="ARBA" id="ARBA00022605"/>
    </source>
</evidence>
<comment type="similarity">
    <text evidence="4 13">Belongs to the threonine synthase family.</text>
</comment>
<dbReference type="NCBIfam" id="TIGR00260">
    <property type="entry name" value="thrC"/>
    <property type="match status" value="1"/>
</dbReference>
<accession>A0ABT0JWQ4</accession>
<dbReference type="PANTHER" id="PTHR48078">
    <property type="entry name" value="THREONINE DEHYDRATASE, MITOCHONDRIAL-RELATED"/>
    <property type="match status" value="1"/>
</dbReference>
<evidence type="ECO:0000313" key="16">
    <source>
        <dbReference type="EMBL" id="MCK9875845.1"/>
    </source>
</evidence>
<evidence type="ECO:0000256" key="9">
    <source>
        <dbReference type="ARBA" id="ARBA00022898"/>
    </source>
</evidence>
<evidence type="ECO:0000256" key="4">
    <source>
        <dbReference type="ARBA" id="ARBA00005517"/>
    </source>
</evidence>
<evidence type="ECO:0000256" key="11">
    <source>
        <dbReference type="ARBA" id="ARBA00049144"/>
    </source>
</evidence>
<keyword evidence="10 13" id="KW-0456">Lyase</keyword>
<evidence type="ECO:0000256" key="8">
    <source>
        <dbReference type="ARBA" id="ARBA00022697"/>
    </source>
</evidence>
<dbReference type="RefSeq" id="WP_248824230.1">
    <property type="nucleotide sequence ID" value="NZ_JALKFT010000006.1"/>
</dbReference>
<evidence type="ECO:0000313" key="17">
    <source>
        <dbReference type="Proteomes" id="UP001201873"/>
    </source>
</evidence>
<dbReference type="InterPro" id="IPR050147">
    <property type="entry name" value="Ser/Thr_Dehydratase"/>
</dbReference>
<feature type="region of interest" description="Disordered" evidence="14">
    <location>
        <begin position="1"/>
        <end position="43"/>
    </location>
</feature>
<gene>
    <name evidence="16" type="primary">thrC</name>
    <name evidence="16" type="ORF">MXD59_08675</name>
</gene>
<dbReference type="EMBL" id="JALKFT010000006">
    <property type="protein sequence ID" value="MCK9875845.1"/>
    <property type="molecule type" value="Genomic_DNA"/>
</dbReference>
<evidence type="ECO:0000256" key="3">
    <source>
        <dbReference type="ARBA" id="ARBA00004979"/>
    </source>
</evidence>
<dbReference type="PIRSF" id="PIRSF038945">
    <property type="entry name" value="Thr_synthase"/>
    <property type="match status" value="1"/>
</dbReference>
<dbReference type="CDD" id="cd01563">
    <property type="entry name" value="Thr-synth_1"/>
    <property type="match status" value="1"/>
</dbReference>
<feature type="domain" description="Tryptophan synthase beta chain-like PALP" evidence="15">
    <location>
        <begin position="64"/>
        <end position="357"/>
    </location>
</feature>
<dbReference type="Pfam" id="PF00291">
    <property type="entry name" value="PALP"/>
    <property type="match status" value="1"/>
</dbReference>
<keyword evidence="9 13" id="KW-0663">Pyridoxal phosphate</keyword>
<evidence type="ECO:0000256" key="10">
    <source>
        <dbReference type="ARBA" id="ARBA00023239"/>
    </source>
</evidence>
<feature type="compositionally biased region" description="Low complexity" evidence="14">
    <location>
        <begin position="1"/>
        <end position="31"/>
    </location>
</feature>
<dbReference type="Gene3D" id="3.40.50.1100">
    <property type="match status" value="2"/>
</dbReference>
<dbReference type="InterPro" id="IPR026260">
    <property type="entry name" value="Thr_Synthase_bac/arc"/>
</dbReference>
<comment type="pathway">
    <text evidence="3 13">Amino-acid biosynthesis; L-threonine biosynthesis; L-threonine from L-aspartate: step 5/5.</text>
</comment>
<evidence type="ECO:0000256" key="2">
    <source>
        <dbReference type="ARBA" id="ARBA00003648"/>
    </source>
</evidence>
<dbReference type="PANTHER" id="PTHR48078:SF6">
    <property type="entry name" value="L-THREONINE DEHYDRATASE CATABOLIC TDCB"/>
    <property type="match status" value="1"/>
</dbReference>
<evidence type="ECO:0000259" key="15">
    <source>
        <dbReference type="Pfam" id="PF00291"/>
    </source>
</evidence>
<evidence type="ECO:0000256" key="13">
    <source>
        <dbReference type="PIRNR" id="PIRNR038945"/>
    </source>
</evidence>
<evidence type="ECO:0000256" key="6">
    <source>
        <dbReference type="ARBA" id="ARBA00018679"/>
    </source>
</evidence>
<evidence type="ECO:0000256" key="14">
    <source>
        <dbReference type="SAM" id="MobiDB-lite"/>
    </source>
</evidence>
<evidence type="ECO:0000256" key="12">
    <source>
        <dbReference type="NCBIfam" id="TIGR00260"/>
    </source>
</evidence>
<dbReference type="InterPro" id="IPR036052">
    <property type="entry name" value="TrpB-like_PALP_sf"/>
</dbReference>
<dbReference type="InterPro" id="IPR001926">
    <property type="entry name" value="TrpB-like_PALP"/>
</dbReference>
<comment type="function">
    <text evidence="2 13">Catalyzes the gamma-elimination of phosphate from L-phosphohomoserine and the beta-addition of water to produce L-threonine.</text>
</comment>
<dbReference type="GO" id="GO:0004795">
    <property type="term" value="F:threonine synthase activity"/>
    <property type="evidence" value="ECO:0007669"/>
    <property type="project" value="UniProtKB-EC"/>
</dbReference>
<evidence type="ECO:0000256" key="1">
    <source>
        <dbReference type="ARBA" id="ARBA00001933"/>
    </source>
</evidence>
<comment type="cofactor">
    <cofactor evidence="1 13">
        <name>pyridoxal 5'-phosphate</name>
        <dbReference type="ChEBI" id="CHEBI:597326"/>
    </cofactor>
</comment>
<dbReference type="PROSITE" id="PS00165">
    <property type="entry name" value="DEHYDRATASE_SER_THR"/>
    <property type="match status" value="1"/>
</dbReference>
<dbReference type="EC" id="4.2.3.1" evidence="5 12"/>
<dbReference type="Proteomes" id="UP001201873">
    <property type="component" value="Unassembled WGS sequence"/>
</dbReference>
<comment type="catalytic activity">
    <reaction evidence="11 13">
        <text>O-phospho-L-homoserine + H2O = L-threonine + phosphate</text>
        <dbReference type="Rhea" id="RHEA:10840"/>
        <dbReference type="ChEBI" id="CHEBI:15377"/>
        <dbReference type="ChEBI" id="CHEBI:43474"/>
        <dbReference type="ChEBI" id="CHEBI:57590"/>
        <dbReference type="ChEBI" id="CHEBI:57926"/>
        <dbReference type="EC" id="4.2.3.1"/>
    </reaction>
</comment>
<comment type="caution">
    <text evidence="16">The sequence shown here is derived from an EMBL/GenBank/DDBJ whole genome shotgun (WGS) entry which is preliminary data.</text>
</comment>
<dbReference type="InterPro" id="IPR004450">
    <property type="entry name" value="Thr_synthase-like"/>
</dbReference>
<keyword evidence="17" id="KW-1185">Reference proteome</keyword>
<organism evidence="16 17">
    <name type="scientific">Frankia umida</name>
    <dbReference type="NCBI Taxonomy" id="573489"/>
    <lineage>
        <taxon>Bacteria</taxon>
        <taxon>Bacillati</taxon>
        <taxon>Actinomycetota</taxon>
        <taxon>Actinomycetes</taxon>
        <taxon>Frankiales</taxon>
        <taxon>Frankiaceae</taxon>
        <taxon>Frankia</taxon>
    </lineage>
</organism>